<feature type="transmembrane region" description="Helical" evidence="1">
    <location>
        <begin position="41"/>
        <end position="64"/>
    </location>
</feature>
<sequence length="298" mass="31368">MAKRKVFTLRKAADKALAVSAAYAPFGAAVAYPAAAPTATALAFALGYGALLFMLPFSVYALVFLRPPRHLRQTPYSILACAVATPATLLAAVLELANFMDAVERTPEIAFPLFNDDVGVAKRKAVRFAVALSAACAVAGGATVGSLSGGNLFSAAMAALAIFVLPMCLLYVPEYLMDPYPTIDGVLQRNPMAAWCALLAPVGLVLCRLVAALATTTTGGTFFAVTSSAASVFWAMDAGAAVLMGRVIAREIAKPSICRSTSSEIVSAFLMVCLRYFVYLHVFHLIACGGHLTWFNSH</sequence>
<accession>A0A6G1DFL0</accession>
<evidence type="ECO:0000256" key="1">
    <source>
        <dbReference type="SAM" id="Phobius"/>
    </source>
</evidence>
<reference evidence="2 3" key="1">
    <citation type="submission" date="2019-11" db="EMBL/GenBank/DDBJ databases">
        <title>Whole genome sequence of Oryza granulata.</title>
        <authorList>
            <person name="Li W."/>
        </authorList>
    </citation>
    <scope>NUCLEOTIDE SEQUENCE [LARGE SCALE GENOMIC DNA]</scope>
    <source>
        <strain evidence="3">cv. Menghai</strain>
        <tissue evidence="2">Leaf</tissue>
    </source>
</reference>
<keyword evidence="1" id="KW-0812">Transmembrane</keyword>
<dbReference type="EMBL" id="SPHZ02000006">
    <property type="protein sequence ID" value="KAF0911605.1"/>
    <property type="molecule type" value="Genomic_DNA"/>
</dbReference>
<organism evidence="2 3">
    <name type="scientific">Oryza meyeriana var. granulata</name>
    <dbReference type="NCBI Taxonomy" id="110450"/>
    <lineage>
        <taxon>Eukaryota</taxon>
        <taxon>Viridiplantae</taxon>
        <taxon>Streptophyta</taxon>
        <taxon>Embryophyta</taxon>
        <taxon>Tracheophyta</taxon>
        <taxon>Spermatophyta</taxon>
        <taxon>Magnoliopsida</taxon>
        <taxon>Liliopsida</taxon>
        <taxon>Poales</taxon>
        <taxon>Poaceae</taxon>
        <taxon>BOP clade</taxon>
        <taxon>Oryzoideae</taxon>
        <taxon>Oryzeae</taxon>
        <taxon>Oryzinae</taxon>
        <taxon>Oryza</taxon>
        <taxon>Oryza meyeriana</taxon>
    </lineage>
</organism>
<feature type="transmembrane region" description="Helical" evidence="1">
    <location>
        <begin position="220"/>
        <end position="244"/>
    </location>
</feature>
<feature type="transmembrane region" description="Helical" evidence="1">
    <location>
        <begin position="193"/>
        <end position="214"/>
    </location>
</feature>
<proteinExistence type="predicted"/>
<dbReference type="Proteomes" id="UP000479710">
    <property type="component" value="Unassembled WGS sequence"/>
</dbReference>
<gene>
    <name evidence="2" type="ORF">E2562_011225</name>
</gene>
<evidence type="ECO:0000313" key="2">
    <source>
        <dbReference type="EMBL" id="KAF0911605.1"/>
    </source>
</evidence>
<keyword evidence="3" id="KW-1185">Reference proteome</keyword>
<comment type="caution">
    <text evidence="2">The sequence shown here is derived from an EMBL/GenBank/DDBJ whole genome shotgun (WGS) entry which is preliminary data.</text>
</comment>
<evidence type="ECO:0000313" key="3">
    <source>
        <dbReference type="Proteomes" id="UP000479710"/>
    </source>
</evidence>
<keyword evidence="1" id="KW-1133">Transmembrane helix</keyword>
<keyword evidence="1" id="KW-0472">Membrane</keyword>
<dbReference type="OrthoDB" id="721296at2759"/>
<feature type="transmembrane region" description="Helical" evidence="1">
    <location>
        <begin position="152"/>
        <end position="172"/>
    </location>
</feature>
<dbReference type="AlphaFoldDB" id="A0A6G1DFL0"/>
<protein>
    <submittedName>
        <fullName evidence="2">Uncharacterized protein</fullName>
    </submittedName>
</protein>
<feature type="transmembrane region" description="Helical" evidence="1">
    <location>
        <begin position="265"/>
        <end position="287"/>
    </location>
</feature>
<name>A0A6G1DFL0_9ORYZ</name>